<gene>
    <name evidence="1" type="ORF">HYC85_008022</name>
</gene>
<keyword evidence="2" id="KW-1185">Reference proteome</keyword>
<sequence>MDQALHLPVLLLHLSLRLLSPLHYRRSFHHRLSLYLQALLFLFHYHRHFLHFSATLHHLHMGFSNHNHL</sequence>
<protein>
    <submittedName>
        <fullName evidence="1">Uncharacterized protein</fullName>
    </submittedName>
</protein>
<evidence type="ECO:0000313" key="2">
    <source>
        <dbReference type="Proteomes" id="UP000593564"/>
    </source>
</evidence>
<accession>A0A7J7HSZ8</accession>
<reference evidence="1 2" key="2">
    <citation type="submission" date="2020-07" db="EMBL/GenBank/DDBJ databases">
        <title>Genome assembly of wild tea tree DASZ reveals pedigree and selection history of tea varieties.</title>
        <authorList>
            <person name="Zhang W."/>
        </authorList>
    </citation>
    <scope>NUCLEOTIDE SEQUENCE [LARGE SCALE GENOMIC DNA]</scope>
    <source>
        <strain evidence="2">cv. G240</strain>
        <tissue evidence="1">Leaf</tissue>
    </source>
</reference>
<organism evidence="1 2">
    <name type="scientific">Camellia sinensis</name>
    <name type="common">Tea plant</name>
    <name type="synonym">Thea sinensis</name>
    <dbReference type="NCBI Taxonomy" id="4442"/>
    <lineage>
        <taxon>Eukaryota</taxon>
        <taxon>Viridiplantae</taxon>
        <taxon>Streptophyta</taxon>
        <taxon>Embryophyta</taxon>
        <taxon>Tracheophyta</taxon>
        <taxon>Spermatophyta</taxon>
        <taxon>Magnoliopsida</taxon>
        <taxon>eudicotyledons</taxon>
        <taxon>Gunneridae</taxon>
        <taxon>Pentapetalae</taxon>
        <taxon>asterids</taxon>
        <taxon>Ericales</taxon>
        <taxon>Theaceae</taxon>
        <taxon>Camellia</taxon>
    </lineage>
</organism>
<reference evidence="2" key="1">
    <citation type="journal article" date="2020" name="Nat. Commun.">
        <title>Genome assembly of wild tea tree DASZ reveals pedigree and selection history of tea varieties.</title>
        <authorList>
            <person name="Zhang W."/>
            <person name="Zhang Y."/>
            <person name="Qiu H."/>
            <person name="Guo Y."/>
            <person name="Wan H."/>
            <person name="Zhang X."/>
            <person name="Scossa F."/>
            <person name="Alseekh S."/>
            <person name="Zhang Q."/>
            <person name="Wang P."/>
            <person name="Xu L."/>
            <person name="Schmidt M.H."/>
            <person name="Jia X."/>
            <person name="Li D."/>
            <person name="Zhu A."/>
            <person name="Guo F."/>
            <person name="Chen W."/>
            <person name="Ni D."/>
            <person name="Usadel B."/>
            <person name="Fernie A.R."/>
            <person name="Wen W."/>
        </authorList>
    </citation>
    <scope>NUCLEOTIDE SEQUENCE [LARGE SCALE GENOMIC DNA]</scope>
    <source>
        <strain evidence="2">cv. G240</strain>
    </source>
</reference>
<evidence type="ECO:0000313" key="1">
    <source>
        <dbReference type="EMBL" id="KAF5955166.1"/>
    </source>
</evidence>
<comment type="caution">
    <text evidence="1">The sequence shown here is derived from an EMBL/GenBank/DDBJ whole genome shotgun (WGS) entry which is preliminary data.</text>
</comment>
<dbReference type="Proteomes" id="UP000593564">
    <property type="component" value="Unassembled WGS sequence"/>
</dbReference>
<name>A0A7J7HSZ8_CAMSI</name>
<proteinExistence type="predicted"/>
<dbReference type="AlphaFoldDB" id="A0A7J7HSZ8"/>
<dbReference type="EMBL" id="JACBKZ010000003">
    <property type="protein sequence ID" value="KAF5955166.1"/>
    <property type="molecule type" value="Genomic_DNA"/>
</dbReference>